<evidence type="ECO:0000313" key="4">
    <source>
        <dbReference type="Proteomes" id="UP000324831"/>
    </source>
</evidence>
<protein>
    <submittedName>
        <fullName evidence="3">Uncharacterized protein</fullName>
    </submittedName>
</protein>
<accession>A0A478FUA7</accession>
<reference evidence="3 4" key="1">
    <citation type="submission" date="2019-01" db="EMBL/GenBank/DDBJ databases">
        <title>Draft genome sequences of Candidatus Mycoplasma haemohominis SWG34-3 identified from a patient with pyrexia, anemia and liver dysfunction.</title>
        <authorList>
            <person name="Sekizuka T."/>
            <person name="Hattori N."/>
            <person name="Katano H."/>
            <person name="Takuma T."/>
            <person name="Ito T."/>
            <person name="Arai N."/>
            <person name="Yanai R."/>
            <person name="Ishii S."/>
            <person name="Miura Y."/>
            <person name="Tokunaga T."/>
            <person name="Watanabe H."/>
            <person name="Nomura N."/>
            <person name="Eguchi J."/>
            <person name="Arai T."/>
            <person name="Hasegawa H."/>
            <person name="Nakamaki T."/>
            <person name="Wakita T."/>
            <person name="Niki Y."/>
            <person name="Kuroda M."/>
        </authorList>
    </citation>
    <scope>NUCLEOTIDE SEQUENCE [LARGE SCALE GENOMIC DNA]</scope>
    <source>
        <strain evidence="3">SWG34-3</strain>
    </source>
</reference>
<evidence type="ECO:0000313" key="3">
    <source>
        <dbReference type="EMBL" id="GCE64029.1"/>
    </source>
</evidence>
<dbReference type="Proteomes" id="UP000324831">
    <property type="component" value="Unassembled WGS sequence"/>
</dbReference>
<gene>
    <name evidence="3" type="ORF">MHSWG343_10370</name>
</gene>
<proteinExistence type="inferred from homology"/>
<organism evidence="3 4">
    <name type="scientific">Candidatus Mycoplasma haematohominis</name>
    <dbReference type="NCBI Taxonomy" id="1494318"/>
    <lineage>
        <taxon>Bacteria</taxon>
        <taxon>Bacillati</taxon>
        <taxon>Mycoplasmatota</taxon>
        <taxon>Mollicutes</taxon>
        <taxon>Mycoplasmataceae</taxon>
        <taxon>Mycoplasma</taxon>
    </lineage>
</organism>
<feature type="compositionally biased region" description="Basic and acidic residues" evidence="2">
    <location>
        <begin position="232"/>
        <end position="244"/>
    </location>
</feature>
<evidence type="ECO:0000256" key="1">
    <source>
        <dbReference type="ARBA" id="ARBA00010828"/>
    </source>
</evidence>
<feature type="region of interest" description="Disordered" evidence="2">
    <location>
        <begin position="232"/>
        <end position="254"/>
    </location>
</feature>
<dbReference type="EMBL" id="BIMN01000008">
    <property type="protein sequence ID" value="GCE64029.1"/>
    <property type="molecule type" value="Genomic_DNA"/>
</dbReference>
<feature type="region of interest" description="Disordered" evidence="2">
    <location>
        <begin position="525"/>
        <end position="544"/>
    </location>
</feature>
<evidence type="ECO:0000256" key="2">
    <source>
        <dbReference type="SAM" id="MobiDB-lite"/>
    </source>
</evidence>
<name>A0A478FUA7_9MOLU</name>
<dbReference type="AlphaFoldDB" id="A0A478FUA7"/>
<sequence length="1130" mass="130143">MLFSKKLFLLAIGGVGTVAIGRSSFGSLGWYEGKLSDDDLQKIFELTKNAKDVILDPSLDSNIKELTRSPYIYSLFSTNLDTFTSGLKNHFYSWFLYEWANRLLSETKEVAFSDSKIQILEAFNKAEDKYKPNQGGDGTPFDTKHWTKENHLITETKEDLERIFLDFFFKSLYLKADKSAFEVSDIGQFGDREYIEAVAKFQEFVFKDWLIYQKPVFLCRKEWKLSSSFPSNEKRFKENKDGDTKKRRPDTPTIDWPDFHEVEDEIIKFNKDGLCQNYSLFTLEELSKLDGREIDAFVTKYFAEVKTDGVNPGVTQPSKLENVDDVYKLFIEDNKVNNLGLKLNESVIDSTGKLKDETNKYIFSFREVKFGSGKATYIKTPKGITFIWIDPKSKADSINDYTIKGNSPINDFSIEEQLKNYFKNYKLEVLGRYFESQKDKGVLFGHRSWSSSVTDLLISSSNFVTELRKNKEHWESMRKLSEAVKDYGSITYGEDKKLDFSAGLAVPTFMQRNLDKTTNVLKKEIKKKTGEPNTKSKTHKEQEQENVKELFKSIDTTNDGLFPWLKAYYSVGNNIDLAEKARELKEKIKDYINGIRDPKTHSENGRSSFFLNDYIFDNIYNDFITKEKGEFLKQATVSLMLVNEMKFQYLNNDLKGFADRLTKRIYLGIEDDFKELFEEVIKDVYYGSSYINEPMENRLNYGGFHYEKPENENKQCLRRLNVVDDKKKKAEEIKKEEKDKKKNGCEEKLTSNRNEWLKKVSDYWTLKNYVFSADGYELGSYSSNNYIQFLFSLYLLSVDNFSTLREFVISKIPTGRYGALVWMDDVSNVGTKINTNEEIGSEDNASKSIKSITSYFRNTRQTEIFHPFFSSKIEVEPTKEHPLTADHLSAFARVEKDGYLELYGFKGLFAERLNVKQLPEAVAKAIFSEFTKANPKGNKNYAFEGENGGDVVQGSAFGSLQSSADKDAIYEIVRSFKNMKALKAFLSRHLSNVASKVFKDISDSDYENSGSSKSLYEVQQMTLNAIKSMNADDKFKRMTSRFSGFLQNPVAEESVHSTSKFFIPRSSDSSNGYIIYITQVNQYDFGSGFAEFVDAIRRDAFIKMVVKLAANDQTKSSVVNDYLISKNMFI</sequence>
<comment type="similarity">
    <text evidence="1">Belongs to the MG307/MG309/MG338 family.</text>
</comment>
<comment type="caution">
    <text evidence="3">The sequence shown here is derived from an EMBL/GenBank/DDBJ whole genome shotgun (WGS) entry which is preliminary data.</text>
</comment>
<dbReference type="Pfam" id="PF12506">
    <property type="entry name" value="DUF3713"/>
    <property type="match status" value="2"/>
</dbReference>
<dbReference type="InterPro" id="IPR022186">
    <property type="entry name" value="DUF3713"/>
</dbReference>